<dbReference type="GeneID" id="120271576"/>
<reference evidence="3" key="1">
    <citation type="submission" date="2025-08" db="UniProtKB">
        <authorList>
            <consortium name="RefSeq"/>
        </authorList>
    </citation>
    <scope>IDENTIFICATION</scope>
</reference>
<dbReference type="AlphaFoldDB" id="A0AB40C331"/>
<dbReference type="RefSeq" id="XP_039134190.1">
    <property type="nucleotide sequence ID" value="XM_039278256.1"/>
</dbReference>
<keyword evidence="2" id="KW-1185">Reference proteome</keyword>
<dbReference type="Pfam" id="PF13966">
    <property type="entry name" value="zf-RVT"/>
    <property type="match status" value="1"/>
</dbReference>
<name>A0AB40C331_DIOCR</name>
<proteinExistence type="predicted"/>
<sequence length="235" mass="26557">MRPKLSPIPPLSAIDKHVWKLAPNGRFSVKTFYNFLNDGGIHCHKTNVILKGGCPKKINLFNWLAWDNKILTLDNLDSRKCNVLPTPTCVMCHAGMETAEHLLIHCPMASYIWTYFSQLLGIRCSPRSLTDLWGDCRRSIPKILLPSWDLLLKAITWVIWLERNARIFTASCLLTVALILKIEHLVLSWFSAAPESKRAKLEDPMAKVKRSLEYLSSSDAIPVAPAERSPPPGEM</sequence>
<dbReference type="InterPro" id="IPR026960">
    <property type="entry name" value="RVT-Znf"/>
</dbReference>
<organism evidence="2 3">
    <name type="scientific">Dioscorea cayennensis subsp. rotundata</name>
    <name type="common">White Guinea yam</name>
    <name type="synonym">Dioscorea rotundata</name>
    <dbReference type="NCBI Taxonomy" id="55577"/>
    <lineage>
        <taxon>Eukaryota</taxon>
        <taxon>Viridiplantae</taxon>
        <taxon>Streptophyta</taxon>
        <taxon>Embryophyta</taxon>
        <taxon>Tracheophyta</taxon>
        <taxon>Spermatophyta</taxon>
        <taxon>Magnoliopsida</taxon>
        <taxon>Liliopsida</taxon>
        <taxon>Dioscoreales</taxon>
        <taxon>Dioscoreaceae</taxon>
        <taxon>Dioscorea</taxon>
    </lineage>
</organism>
<accession>A0AB40C331</accession>
<protein>
    <submittedName>
        <fullName evidence="3">Uncharacterized protein LOC120271576</fullName>
    </submittedName>
</protein>
<evidence type="ECO:0000259" key="1">
    <source>
        <dbReference type="Pfam" id="PF13966"/>
    </source>
</evidence>
<dbReference type="Proteomes" id="UP001515500">
    <property type="component" value="Chromosome 11"/>
</dbReference>
<evidence type="ECO:0000313" key="2">
    <source>
        <dbReference type="Proteomes" id="UP001515500"/>
    </source>
</evidence>
<feature type="domain" description="Reverse transcriptase zinc-binding" evidence="1">
    <location>
        <begin position="27"/>
        <end position="113"/>
    </location>
</feature>
<gene>
    <name evidence="3" type="primary">LOC120271576</name>
</gene>
<evidence type="ECO:0000313" key="3">
    <source>
        <dbReference type="RefSeq" id="XP_039134190.1"/>
    </source>
</evidence>